<dbReference type="InterPro" id="IPR023696">
    <property type="entry name" value="Ureohydrolase_dom_sf"/>
</dbReference>
<keyword evidence="6" id="KW-0156">Chromatin regulator</keyword>
<evidence type="ECO:0000259" key="10">
    <source>
        <dbReference type="Pfam" id="PF00850"/>
    </source>
</evidence>
<dbReference type="EMBL" id="LT598492">
    <property type="protein sequence ID" value="SCW01278.1"/>
    <property type="molecule type" value="Genomic_DNA"/>
</dbReference>
<dbReference type="OMA" id="MSRFYTY"/>
<dbReference type="InterPro" id="IPR023801">
    <property type="entry name" value="His_deacetylse_dom"/>
</dbReference>
<dbReference type="SUPFAM" id="SSF52768">
    <property type="entry name" value="Arginase/deacetylase"/>
    <property type="match status" value="1"/>
</dbReference>
<evidence type="ECO:0000256" key="8">
    <source>
        <dbReference type="ARBA" id="ARBA00023163"/>
    </source>
</evidence>
<sequence length="465" mass="53213">MVHLKIATSIYQSQVADLLPCNNSCKSSLTFALLRSYGLLELFDEVIETSSCTGAELKQFHSKDYVNLLLDPKLNASLDWESKKDLWNHFAESANHWLKDNEENPLTLWHTSKRELYEEFPNSSKSTTEQKTSKFARWGQLLADSEEEGENSLDDVSFDGDAYEKALEEHGLLYDCHVFSYLPLYCQVTTGATLALAKNLKRSDQRSISINWDGGRHHALKSKANGFCYVNDIVLLIQRARRQGLQRITYIDFDLHHGDGVERAFRYSTNVQTISLHLYEQGFFPGTGSTDDAKSGKNVFNIPLRHGLDDKYLSELTERVVVPCASRNEPELVVIQCGGDGLIGDKYKEWQLSIKGLTKSIMRIVDQFSHAHIVLLGGGGYNERVMSRFYTYLTWSVVEKFSNHYAPANPFLGVDDVMPDHEFIDLYKDEFYKFWFYDLEGTSKKSLKNNNTPDYIDQLCELYNI</sequence>
<evidence type="ECO:0000256" key="2">
    <source>
        <dbReference type="ARBA" id="ARBA00006457"/>
    </source>
</evidence>
<evidence type="ECO:0000256" key="9">
    <source>
        <dbReference type="ARBA" id="ARBA00023242"/>
    </source>
</evidence>
<dbReference type="PANTHER" id="PTHR10625:SF14">
    <property type="entry name" value="HISTONE DEACETYLASE 8"/>
    <property type="match status" value="1"/>
</dbReference>
<dbReference type="Gene3D" id="3.40.800.20">
    <property type="entry name" value="Histone deacetylase domain"/>
    <property type="match status" value="1"/>
</dbReference>
<evidence type="ECO:0000313" key="12">
    <source>
        <dbReference type="Proteomes" id="UP000190831"/>
    </source>
</evidence>
<dbReference type="STRING" id="4955.A0A1G4MBJ9"/>
<evidence type="ECO:0000313" key="11">
    <source>
        <dbReference type="EMBL" id="SCW01278.1"/>
    </source>
</evidence>
<evidence type="ECO:0000256" key="3">
    <source>
        <dbReference type="ARBA" id="ARBA00012111"/>
    </source>
</evidence>
<dbReference type="GO" id="GO:0010557">
    <property type="term" value="P:positive regulation of macromolecule biosynthetic process"/>
    <property type="evidence" value="ECO:0007669"/>
    <property type="project" value="UniProtKB-ARBA"/>
</dbReference>
<dbReference type="Proteomes" id="UP000190831">
    <property type="component" value="Chromosome D"/>
</dbReference>
<protein>
    <recommendedName>
        <fullName evidence="3">histone deacetylase</fullName>
        <ecNumber evidence="3">3.5.1.98</ecNumber>
    </recommendedName>
</protein>
<keyword evidence="9" id="KW-0539">Nucleus</keyword>
<dbReference type="InterPro" id="IPR037138">
    <property type="entry name" value="His_deacetylse_dom_sf"/>
</dbReference>
<gene>
    <name evidence="11" type="ORF">LAFE_0D09054G</name>
</gene>
<comment type="subcellular location">
    <subcellularLocation>
        <location evidence="1">Nucleus</location>
    </subcellularLocation>
</comment>
<accession>A0A1G4MBJ9</accession>
<dbReference type="PRINTS" id="PR01270">
    <property type="entry name" value="HDASUPER"/>
</dbReference>
<evidence type="ECO:0000256" key="5">
    <source>
        <dbReference type="ARBA" id="ARBA00022801"/>
    </source>
</evidence>
<dbReference type="Pfam" id="PF00850">
    <property type="entry name" value="Hist_deacetyl"/>
    <property type="match status" value="1"/>
</dbReference>
<evidence type="ECO:0000256" key="7">
    <source>
        <dbReference type="ARBA" id="ARBA00023015"/>
    </source>
</evidence>
<evidence type="ECO:0000256" key="6">
    <source>
        <dbReference type="ARBA" id="ARBA00022853"/>
    </source>
</evidence>
<evidence type="ECO:0000256" key="1">
    <source>
        <dbReference type="ARBA" id="ARBA00004123"/>
    </source>
</evidence>
<dbReference type="OrthoDB" id="73273at2759"/>
<comment type="similarity">
    <text evidence="2">Belongs to the histone deacetylase family. HD type 1 subfamily.</text>
</comment>
<dbReference type="GO" id="GO:0006355">
    <property type="term" value="P:regulation of DNA-templated transcription"/>
    <property type="evidence" value="ECO:0007669"/>
    <property type="project" value="UniProtKB-ARBA"/>
</dbReference>
<keyword evidence="4" id="KW-0678">Repressor</keyword>
<dbReference type="PANTHER" id="PTHR10625">
    <property type="entry name" value="HISTONE DEACETYLASE HDAC1-RELATED"/>
    <property type="match status" value="1"/>
</dbReference>
<name>A0A1G4MBJ9_LACFM</name>
<dbReference type="GO" id="GO:0031507">
    <property type="term" value="P:heterochromatin formation"/>
    <property type="evidence" value="ECO:0007669"/>
    <property type="project" value="TreeGrafter"/>
</dbReference>
<proteinExistence type="inferred from homology"/>
<reference evidence="11 12" key="1">
    <citation type="submission" date="2016-03" db="EMBL/GenBank/DDBJ databases">
        <authorList>
            <person name="Devillers H."/>
        </authorList>
    </citation>
    <scope>NUCLEOTIDE SEQUENCE [LARGE SCALE GENOMIC DNA]</scope>
    <source>
        <strain evidence="11">CBS 6772</strain>
    </source>
</reference>
<dbReference type="GO" id="GO:0005634">
    <property type="term" value="C:nucleus"/>
    <property type="evidence" value="ECO:0007669"/>
    <property type="project" value="UniProtKB-SubCell"/>
</dbReference>
<keyword evidence="8" id="KW-0804">Transcription</keyword>
<feature type="domain" description="Histone deacetylase" evidence="10">
    <location>
        <begin position="28"/>
        <end position="395"/>
    </location>
</feature>
<dbReference type="AlphaFoldDB" id="A0A1G4MBJ9"/>
<keyword evidence="12" id="KW-1185">Reference proteome</keyword>
<organism evidence="11 12">
    <name type="scientific">Lachancea fermentati</name>
    <name type="common">Zygosaccharomyces fermentati</name>
    <dbReference type="NCBI Taxonomy" id="4955"/>
    <lineage>
        <taxon>Eukaryota</taxon>
        <taxon>Fungi</taxon>
        <taxon>Dikarya</taxon>
        <taxon>Ascomycota</taxon>
        <taxon>Saccharomycotina</taxon>
        <taxon>Saccharomycetes</taxon>
        <taxon>Saccharomycetales</taxon>
        <taxon>Saccharomycetaceae</taxon>
        <taxon>Lachancea</taxon>
    </lineage>
</organism>
<keyword evidence="5" id="KW-0378">Hydrolase</keyword>
<evidence type="ECO:0000256" key="4">
    <source>
        <dbReference type="ARBA" id="ARBA00022491"/>
    </source>
</evidence>
<dbReference type="InterPro" id="IPR000286">
    <property type="entry name" value="HDACs"/>
</dbReference>
<dbReference type="EC" id="3.5.1.98" evidence="3"/>
<keyword evidence="7" id="KW-0805">Transcription regulation</keyword>
<dbReference type="GO" id="GO:0141221">
    <property type="term" value="F:histone deacetylase activity, hydrolytic mechanism"/>
    <property type="evidence" value="ECO:0007669"/>
    <property type="project" value="UniProtKB-EC"/>
</dbReference>